<keyword evidence="5" id="KW-1133">Transmembrane helix</keyword>
<keyword evidence="4" id="KW-0175">Coiled coil</keyword>
<dbReference type="GO" id="GO:0006935">
    <property type="term" value="P:chemotaxis"/>
    <property type="evidence" value="ECO:0007669"/>
    <property type="project" value="UniProtKB-ARBA"/>
</dbReference>
<proteinExistence type="predicted"/>
<gene>
    <name evidence="7" type="ORF">BTA35_0211440</name>
</gene>
<evidence type="ECO:0000256" key="3">
    <source>
        <dbReference type="PROSITE-ProRule" id="PRU00284"/>
    </source>
</evidence>
<name>A0A1T1HAN1_OCELI</name>
<dbReference type="SUPFAM" id="SSF58104">
    <property type="entry name" value="Methyl-accepting chemotaxis protein (MCP) signaling domain"/>
    <property type="match status" value="1"/>
</dbReference>
<keyword evidence="5" id="KW-0472">Membrane</keyword>
<evidence type="ECO:0000313" key="7">
    <source>
        <dbReference type="EMBL" id="OOV86901.1"/>
    </source>
</evidence>
<dbReference type="PANTHER" id="PTHR32089:SF112">
    <property type="entry name" value="LYSOZYME-LIKE PROTEIN-RELATED"/>
    <property type="match status" value="1"/>
</dbReference>
<accession>A0A1T1HAN1</accession>
<dbReference type="PROSITE" id="PS50111">
    <property type="entry name" value="CHEMOTAXIS_TRANSDUC_2"/>
    <property type="match status" value="1"/>
</dbReference>
<dbReference type="GO" id="GO:0016020">
    <property type="term" value="C:membrane"/>
    <property type="evidence" value="ECO:0007669"/>
    <property type="project" value="UniProtKB-SubCell"/>
</dbReference>
<feature type="coiled-coil region" evidence="4">
    <location>
        <begin position="133"/>
        <end position="240"/>
    </location>
</feature>
<dbReference type="PANTHER" id="PTHR32089">
    <property type="entry name" value="METHYL-ACCEPTING CHEMOTAXIS PROTEIN MCPB"/>
    <property type="match status" value="1"/>
</dbReference>
<organism evidence="7 8">
    <name type="scientific">Oceanospirillum linum</name>
    <dbReference type="NCBI Taxonomy" id="966"/>
    <lineage>
        <taxon>Bacteria</taxon>
        <taxon>Pseudomonadati</taxon>
        <taxon>Pseudomonadota</taxon>
        <taxon>Gammaproteobacteria</taxon>
        <taxon>Oceanospirillales</taxon>
        <taxon>Oceanospirillaceae</taxon>
        <taxon>Oceanospirillum</taxon>
    </lineage>
</organism>
<feature type="domain" description="Methyl-accepting transducer" evidence="6">
    <location>
        <begin position="135"/>
        <end position="363"/>
    </location>
</feature>
<feature type="transmembrane region" description="Helical" evidence="5">
    <location>
        <begin position="26"/>
        <end position="45"/>
    </location>
</feature>
<evidence type="ECO:0000256" key="2">
    <source>
        <dbReference type="ARBA" id="ARBA00023224"/>
    </source>
</evidence>
<dbReference type="Proteomes" id="UP000190064">
    <property type="component" value="Unassembled WGS sequence"/>
</dbReference>
<dbReference type="InterPro" id="IPR004089">
    <property type="entry name" value="MCPsignal_dom"/>
</dbReference>
<keyword evidence="5" id="KW-0812">Transmembrane</keyword>
<dbReference type="STRING" id="966.BTA35_0211440"/>
<dbReference type="GO" id="GO:0007165">
    <property type="term" value="P:signal transduction"/>
    <property type="evidence" value="ECO:0007669"/>
    <property type="project" value="UniProtKB-KW"/>
</dbReference>
<comment type="subcellular location">
    <subcellularLocation>
        <location evidence="1">Membrane</location>
    </subcellularLocation>
</comment>
<dbReference type="SMART" id="SM00283">
    <property type="entry name" value="MA"/>
    <property type="match status" value="1"/>
</dbReference>
<evidence type="ECO:0000256" key="4">
    <source>
        <dbReference type="SAM" id="Coils"/>
    </source>
</evidence>
<evidence type="ECO:0000256" key="1">
    <source>
        <dbReference type="ARBA" id="ARBA00004370"/>
    </source>
</evidence>
<dbReference type="EMBL" id="MTSD02000004">
    <property type="protein sequence ID" value="OOV86901.1"/>
    <property type="molecule type" value="Genomic_DNA"/>
</dbReference>
<evidence type="ECO:0000259" key="6">
    <source>
        <dbReference type="PROSITE" id="PS50111"/>
    </source>
</evidence>
<keyword evidence="8" id="KW-1185">Reference proteome</keyword>
<dbReference type="Pfam" id="PF00015">
    <property type="entry name" value="MCPsignal"/>
    <property type="match status" value="1"/>
</dbReference>
<evidence type="ECO:0000256" key="5">
    <source>
        <dbReference type="SAM" id="Phobius"/>
    </source>
</evidence>
<keyword evidence="2 3" id="KW-0807">Transducer</keyword>
<reference evidence="7" key="1">
    <citation type="submission" date="2017-02" db="EMBL/GenBank/DDBJ databases">
        <title>Draft Genome Sequence of the Salt Water Bacterium Oceanospirillum linum ATCC 11336.</title>
        <authorList>
            <person name="Trachtenberg A.M."/>
            <person name="Carney J.G."/>
            <person name="Linnane J.D."/>
            <person name="Rheaume B.A."/>
            <person name="Pitts N.L."/>
            <person name="Mykles D.L."/>
            <person name="Maclea K.S."/>
        </authorList>
    </citation>
    <scope>NUCLEOTIDE SEQUENCE [LARGE SCALE GENOMIC DNA]</scope>
    <source>
        <strain evidence="7">ATCC 11336</strain>
    </source>
</reference>
<comment type="caution">
    <text evidence="7">The sequence shown here is derived from an EMBL/GenBank/DDBJ whole genome shotgun (WGS) entry which is preliminary data.</text>
</comment>
<evidence type="ECO:0000313" key="8">
    <source>
        <dbReference type="Proteomes" id="UP000190064"/>
    </source>
</evidence>
<dbReference type="RefSeq" id="WP_078319953.1">
    <property type="nucleotide sequence ID" value="NZ_FXTS01000005.1"/>
</dbReference>
<dbReference type="Gene3D" id="1.10.287.950">
    <property type="entry name" value="Methyl-accepting chemotaxis protein"/>
    <property type="match status" value="1"/>
</dbReference>
<protein>
    <recommendedName>
        <fullName evidence="6">Methyl-accepting transducer domain-containing protein</fullName>
    </recommendedName>
</protein>
<dbReference type="AlphaFoldDB" id="A0A1T1HAN1"/>
<sequence>MAHLVFILCSLIPSLLLVISLIWGDFTVELGAMVIFFYATLIWYLRRNKRNRKTLESLSQVLNHAASGELHHRATHTRGYGVAAELAWAVNELLDVVETYFKEVKLCFVRVNRQDFSREAKSTGLPGDFSESLKSINQAILAIKENLDFTEQNALTSQIHDINLQSLRKDLLQSESDIRSIQNDITDVDCIAKENSKVAKSSSGAIRKMSENLHQSTEQIKQLQKQAESLNNVSDEVARALNLISDIADQTNLLALNASVEAARAGQSGRGFAVVADEVKKLSNRTKDTATEVYSALSALNEQVAAISDATQSSNALSLAVTDQLDDFLQLFHALETSSVQTSEKVIFVAGHAESAVERIAQVILKQNIYACLEEIITSGDKEGQPVDVRLTGIQSKAGKPDDPCFELVRLVDMYRRGECAGDQLILSLKAVEQNSAC</sequence>
<dbReference type="Gene3D" id="1.20.120.1530">
    <property type="match status" value="1"/>
</dbReference>